<dbReference type="EMBL" id="JAODUP010000576">
    <property type="protein sequence ID" value="KAK2146971.1"/>
    <property type="molecule type" value="Genomic_DNA"/>
</dbReference>
<dbReference type="Proteomes" id="UP001208570">
    <property type="component" value="Unassembled WGS sequence"/>
</dbReference>
<accession>A0AAD9J5P2</accession>
<proteinExistence type="predicted"/>
<comment type="caution">
    <text evidence="1">The sequence shown here is derived from an EMBL/GenBank/DDBJ whole genome shotgun (WGS) entry which is preliminary data.</text>
</comment>
<sequence>MATASAKFVRFDEVAVVYEEELSDSDTDSDLDEGVEIEGYFESSLIPPIGYLGSPFDIVCQIVEGIYAHGNGLTEALVGREATFDVDTSASPGRELLVTVRGKSKTAYTATQTSQRR</sequence>
<gene>
    <name evidence="1" type="ORF">LSH36_576g03027</name>
</gene>
<dbReference type="SUPFAM" id="SSF81296">
    <property type="entry name" value="E set domains"/>
    <property type="match status" value="1"/>
</dbReference>
<name>A0AAD9J5P2_9ANNE</name>
<evidence type="ECO:0000313" key="1">
    <source>
        <dbReference type="EMBL" id="KAK2146971.1"/>
    </source>
</evidence>
<dbReference type="InterPro" id="IPR014756">
    <property type="entry name" value="Ig_E-set"/>
</dbReference>
<dbReference type="Gene3D" id="2.60.40.10">
    <property type="entry name" value="Immunoglobulins"/>
    <property type="match status" value="1"/>
</dbReference>
<dbReference type="InterPro" id="IPR013783">
    <property type="entry name" value="Ig-like_fold"/>
</dbReference>
<dbReference type="AlphaFoldDB" id="A0AAD9J5P2"/>
<organism evidence="1 2">
    <name type="scientific">Paralvinella palmiformis</name>
    <dbReference type="NCBI Taxonomy" id="53620"/>
    <lineage>
        <taxon>Eukaryota</taxon>
        <taxon>Metazoa</taxon>
        <taxon>Spiralia</taxon>
        <taxon>Lophotrochozoa</taxon>
        <taxon>Annelida</taxon>
        <taxon>Polychaeta</taxon>
        <taxon>Sedentaria</taxon>
        <taxon>Canalipalpata</taxon>
        <taxon>Terebellida</taxon>
        <taxon>Terebelliformia</taxon>
        <taxon>Alvinellidae</taxon>
        <taxon>Paralvinella</taxon>
    </lineage>
</organism>
<evidence type="ECO:0000313" key="2">
    <source>
        <dbReference type="Proteomes" id="UP001208570"/>
    </source>
</evidence>
<protein>
    <submittedName>
        <fullName evidence="1">Uncharacterized protein</fullName>
    </submittedName>
</protein>
<keyword evidence="2" id="KW-1185">Reference proteome</keyword>
<reference evidence="1" key="1">
    <citation type="journal article" date="2023" name="Mol. Biol. Evol.">
        <title>Third-Generation Sequencing Reveals the Adaptive Role of the Epigenome in Three Deep-Sea Polychaetes.</title>
        <authorList>
            <person name="Perez M."/>
            <person name="Aroh O."/>
            <person name="Sun Y."/>
            <person name="Lan Y."/>
            <person name="Juniper S.K."/>
            <person name="Young C.R."/>
            <person name="Angers B."/>
            <person name="Qian P.Y."/>
        </authorList>
    </citation>
    <scope>NUCLEOTIDE SEQUENCE</scope>
    <source>
        <strain evidence="1">P08H-3</strain>
    </source>
</reference>